<name>A0A6J4LYV5_9CHLR</name>
<evidence type="ECO:0000256" key="1">
    <source>
        <dbReference type="SAM" id="MobiDB-lite"/>
    </source>
</evidence>
<feature type="chain" id="PRO_5026938672" evidence="2">
    <location>
        <begin position="17"/>
        <end position="183"/>
    </location>
</feature>
<feature type="region of interest" description="Disordered" evidence="1">
    <location>
        <begin position="129"/>
        <end position="156"/>
    </location>
</feature>
<proteinExistence type="predicted"/>
<gene>
    <name evidence="3" type="ORF">AVDCRST_MAG93-6774</name>
</gene>
<accession>A0A6J4LYV5</accession>
<dbReference type="AlphaFoldDB" id="A0A6J4LYV5"/>
<organism evidence="3">
    <name type="scientific">uncultured Chloroflexia bacterium</name>
    <dbReference type="NCBI Taxonomy" id="1672391"/>
    <lineage>
        <taxon>Bacteria</taxon>
        <taxon>Bacillati</taxon>
        <taxon>Chloroflexota</taxon>
        <taxon>Chloroflexia</taxon>
        <taxon>environmental samples</taxon>
    </lineage>
</organism>
<evidence type="ECO:0000313" key="3">
    <source>
        <dbReference type="EMBL" id="CAA9343569.1"/>
    </source>
</evidence>
<keyword evidence="2" id="KW-0732">Signal</keyword>
<dbReference type="EMBL" id="CADCTR010002282">
    <property type="protein sequence ID" value="CAA9343569.1"/>
    <property type="molecule type" value="Genomic_DNA"/>
</dbReference>
<feature type="compositionally biased region" description="Polar residues" evidence="1">
    <location>
        <begin position="129"/>
        <end position="148"/>
    </location>
</feature>
<feature type="signal peptide" evidence="2">
    <location>
        <begin position="1"/>
        <end position="16"/>
    </location>
</feature>
<sequence>MAMVGMVLLAALPAFAQENDPILSPGFNFAGDAEDVCSALAQEDVNQVVIPFLGIPVAQESIGNGVFVPPSSPQNAEVIDSCNDVFNTYQDTNTVTPSLEFEQDAESGDFDTASELSVTGDNNQLCTPMQQSGNTGNSLNQEGAQPTQGGFDDFEAGDSTLETAAHMPTECALTFGQSAAASS</sequence>
<reference evidence="3" key="1">
    <citation type="submission" date="2020-02" db="EMBL/GenBank/DDBJ databases">
        <authorList>
            <person name="Meier V. D."/>
        </authorList>
    </citation>
    <scope>NUCLEOTIDE SEQUENCE</scope>
    <source>
        <strain evidence="3">AVDCRST_MAG93</strain>
    </source>
</reference>
<evidence type="ECO:0000256" key="2">
    <source>
        <dbReference type="SAM" id="SignalP"/>
    </source>
</evidence>
<protein>
    <submittedName>
        <fullName evidence="3">Uncharacterized protein</fullName>
    </submittedName>
</protein>